<comment type="caution">
    <text evidence="2">The sequence shown here is derived from an EMBL/GenBank/DDBJ whole genome shotgun (WGS) entry which is preliminary data.</text>
</comment>
<gene>
    <name evidence="2" type="ORF">BJY14_003872</name>
</gene>
<feature type="region of interest" description="Disordered" evidence="1">
    <location>
        <begin position="118"/>
        <end position="139"/>
    </location>
</feature>
<feature type="compositionally biased region" description="Polar residues" evidence="1">
    <location>
        <begin position="128"/>
        <end position="139"/>
    </location>
</feature>
<keyword evidence="3" id="KW-1185">Reference proteome</keyword>
<evidence type="ECO:0000313" key="3">
    <source>
        <dbReference type="Proteomes" id="UP000529783"/>
    </source>
</evidence>
<name>A0A7Y9JHZ3_9ACTN</name>
<organism evidence="2 3">
    <name type="scientific">Actinomadura luteofluorescens</name>
    <dbReference type="NCBI Taxonomy" id="46163"/>
    <lineage>
        <taxon>Bacteria</taxon>
        <taxon>Bacillati</taxon>
        <taxon>Actinomycetota</taxon>
        <taxon>Actinomycetes</taxon>
        <taxon>Streptosporangiales</taxon>
        <taxon>Thermomonosporaceae</taxon>
        <taxon>Actinomadura</taxon>
    </lineage>
</organism>
<dbReference type="AlphaFoldDB" id="A0A7Y9JHZ3"/>
<accession>A0A7Y9JHZ3</accession>
<evidence type="ECO:0000313" key="2">
    <source>
        <dbReference type="EMBL" id="NYD47889.1"/>
    </source>
</evidence>
<reference evidence="2 3" key="1">
    <citation type="submission" date="2020-07" db="EMBL/GenBank/DDBJ databases">
        <title>Sequencing the genomes of 1000 actinobacteria strains.</title>
        <authorList>
            <person name="Klenk H.-P."/>
        </authorList>
    </citation>
    <scope>NUCLEOTIDE SEQUENCE [LARGE SCALE GENOMIC DNA]</scope>
    <source>
        <strain evidence="2 3">DSM 40398</strain>
    </source>
</reference>
<dbReference type="Proteomes" id="UP000529783">
    <property type="component" value="Unassembled WGS sequence"/>
</dbReference>
<dbReference type="EMBL" id="JACCBA010000001">
    <property type="protein sequence ID" value="NYD47889.1"/>
    <property type="molecule type" value="Genomic_DNA"/>
</dbReference>
<proteinExistence type="predicted"/>
<evidence type="ECO:0000256" key="1">
    <source>
        <dbReference type="SAM" id="MobiDB-lite"/>
    </source>
</evidence>
<protein>
    <submittedName>
        <fullName evidence="2">Uncharacterized protein</fullName>
    </submittedName>
</protein>
<sequence>MIICQGACERQRQETTGEGQAGVVSIAAYLVVPRVRGGGGHMKMEIGGPARPAGVGMGLVFHAEWPDHRGGAQAGLFEDLPQDGLFGRLPRLDAAGRNLGAGLRQADVVEDKELGARTVPDHIGGDTDSGSGHPSIVRS</sequence>